<feature type="region of interest" description="Disordered" evidence="2">
    <location>
        <begin position="78"/>
        <end position="97"/>
    </location>
</feature>
<dbReference type="GO" id="GO:0003676">
    <property type="term" value="F:nucleic acid binding"/>
    <property type="evidence" value="ECO:0007669"/>
    <property type="project" value="InterPro"/>
</dbReference>
<gene>
    <name evidence="4" type="ORF">Taro_010370</name>
</gene>
<dbReference type="SUPFAM" id="SSF57756">
    <property type="entry name" value="Retrovirus zinc finger-like domains"/>
    <property type="match status" value="1"/>
</dbReference>
<protein>
    <recommendedName>
        <fullName evidence="3">CCHC-type domain-containing protein</fullName>
    </recommendedName>
</protein>
<comment type="caution">
    <text evidence="4">The sequence shown here is derived from an EMBL/GenBank/DDBJ whole genome shotgun (WGS) entry which is preliminary data.</text>
</comment>
<accession>A0A843U9C6</accession>
<name>A0A843U9C6_COLES</name>
<dbReference type="InterPro" id="IPR001878">
    <property type="entry name" value="Znf_CCHC"/>
</dbReference>
<keyword evidence="1" id="KW-0863">Zinc-finger</keyword>
<evidence type="ECO:0000259" key="3">
    <source>
        <dbReference type="PROSITE" id="PS50158"/>
    </source>
</evidence>
<proteinExistence type="predicted"/>
<dbReference type="Proteomes" id="UP000652761">
    <property type="component" value="Unassembled WGS sequence"/>
</dbReference>
<sequence length="190" mass="21939">MLSRKLEIIVARKKKFGSKRYFKTDKKKKSICYECNQPGHFKSECLKHKKKDPAEKYKKVKGKDKKFRKYKKKAMAAAWDNEEATSSDSSSSESEEEEEQVNLTLMVGLVQGQTFIARMVSTHLTLVDTKCRQVDTRWLSQKACFAVWDMVSTLNHLRLTLETSPRELICQSGTVCRHTSWAGRHTLESL</sequence>
<dbReference type="EMBL" id="NMUH01000374">
    <property type="protein sequence ID" value="MQL77953.1"/>
    <property type="molecule type" value="Genomic_DNA"/>
</dbReference>
<evidence type="ECO:0000256" key="1">
    <source>
        <dbReference type="PROSITE-ProRule" id="PRU00047"/>
    </source>
</evidence>
<dbReference type="InterPro" id="IPR036875">
    <property type="entry name" value="Znf_CCHC_sf"/>
</dbReference>
<evidence type="ECO:0000256" key="2">
    <source>
        <dbReference type="SAM" id="MobiDB-lite"/>
    </source>
</evidence>
<dbReference type="AlphaFoldDB" id="A0A843U9C6"/>
<evidence type="ECO:0000313" key="5">
    <source>
        <dbReference type="Proteomes" id="UP000652761"/>
    </source>
</evidence>
<dbReference type="GO" id="GO:0008270">
    <property type="term" value="F:zinc ion binding"/>
    <property type="evidence" value="ECO:0007669"/>
    <property type="project" value="UniProtKB-KW"/>
</dbReference>
<reference evidence="4" key="1">
    <citation type="submission" date="2017-07" db="EMBL/GenBank/DDBJ databases">
        <title>Taro Niue Genome Assembly and Annotation.</title>
        <authorList>
            <person name="Atibalentja N."/>
            <person name="Keating K."/>
            <person name="Fields C.J."/>
        </authorList>
    </citation>
    <scope>NUCLEOTIDE SEQUENCE</scope>
    <source>
        <strain evidence="4">Niue_2</strain>
        <tissue evidence="4">Leaf</tissue>
    </source>
</reference>
<keyword evidence="5" id="KW-1185">Reference proteome</keyword>
<dbReference type="SMART" id="SM00343">
    <property type="entry name" value="ZnF_C2HC"/>
    <property type="match status" value="1"/>
</dbReference>
<keyword evidence="1" id="KW-0862">Zinc</keyword>
<dbReference type="PROSITE" id="PS50158">
    <property type="entry name" value="ZF_CCHC"/>
    <property type="match status" value="1"/>
</dbReference>
<organism evidence="4 5">
    <name type="scientific">Colocasia esculenta</name>
    <name type="common">Wild taro</name>
    <name type="synonym">Arum esculentum</name>
    <dbReference type="NCBI Taxonomy" id="4460"/>
    <lineage>
        <taxon>Eukaryota</taxon>
        <taxon>Viridiplantae</taxon>
        <taxon>Streptophyta</taxon>
        <taxon>Embryophyta</taxon>
        <taxon>Tracheophyta</taxon>
        <taxon>Spermatophyta</taxon>
        <taxon>Magnoliopsida</taxon>
        <taxon>Liliopsida</taxon>
        <taxon>Araceae</taxon>
        <taxon>Aroideae</taxon>
        <taxon>Colocasieae</taxon>
        <taxon>Colocasia</taxon>
    </lineage>
</organism>
<feature type="domain" description="CCHC-type" evidence="3">
    <location>
        <begin position="32"/>
        <end position="45"/>
    </location>
</feature>
<keyword evidence="1" id="KW-0479">Metal-binding</keyword>
<dbReference type="Pfam" id="PF00098">
    <property type="entry name" value="zf-CCHC"/>
    <property type="match status" value="1"/>
</dbReference>
<evidence type="ECO:0000313" key="4">
    <source>
        <dbReference type="EMBL" id="MQL77953.1"/>
    </source>
</evidence>
<dbReference type="Gene3D" id="4.10.60.10">
    <property type="entry name" value="Zinc finger, CCHC-type"/>
    <property type="match status" value="1"/>
</dbReference>